<comment type="caution">
    <text evidence="4">The sequence shown here is derived from an EMBL/GenBank/DDBJ whole genome shotgun (WGS) entry which is preliminary data.</text>
</comment>
<dbReference type="InterPro" id="IPR016181">
    <property type="entry name" value="Acyl_CoA_acyltransferase"/>
</dbReference>
<evidence type="ECO:0000256" key="2">
    <source>
        <dbReference type="ARBA" id="ARBA00023315"/>
    </source>
</evidence>
<dbReference type="InterPro" id="IPR000182">
    <property type="entry name" value="GNAT_dom"/>
</dbReference>
<dbReference type="Pfam" id="PF00583">
    <property type="entry name" value="Acetyltransf_1"/>
    <property type="match status" value="1"/>
</dbReference>
<dbReference type="Gene3D" id="3.40.630.30">
    <property type="match status" value="1"/>
</dbReference>
<evidence type="ECO:0000259" key="3">
    <source>
        <dbReference type="PROSITE" id="PS51186"/>
    </source>
</evidence>
<dbReference type="EMBL" id="DVHA01000273">
    <property type="protein sequence ID" value="HIR61573.1"/>
    <property type="molecule type" value="Genomic_DNA"/>
</dbReference>
<evidence type="ECO:0000313" key="4">
    <source>
        <dbReference type="EMBL" id="HIR61573.1"/>
    </source>
</evidence>
<feature type="domain" description="N-acetyltransferase" evidence="3">
    <location>
        <begin position="16"/>
        <end position="174"/>
    </location>
</feature>
<evidence type="ECO:0000313" key="5">
    <source>
        <dbReference type="Proteomes" id="UP000824241"/>
    </source>
</evidence>
<gene>
    <name evidence="4" type="ORF">IAB37_08380</name>
</gene>
<keyword evidence="2" id="KW-0012">Acyltransferase</keyword>
<keyword evidence="1" id="KW-0808">Transferase</keyword>
<reference evidence="4" key="2">
    <citation type="journal article" date="2021" name="PeerJ">
        <title>Extensive microbial diversity within the chicken gut microbiome revealed by metagenomics and culture.</title>
        <authorList>
            <person name="Gilroy R."/>
            <person name="Ravi A."/>
            <person name="Getino M."/>
            <person name="Pursley I."/>
            <person name="Horton D.L."/>
            <person name="Alikhan N.F."/>
            <person name="Baker D."/>
            <person name="Gharbi K."/>
            <person name="Hall N."/>
            <person name="Watson M."/>
            <person name="Adriaenssens E.M."/>
            <person name="Foster-Nyarko E."/>
            <person name="Jarju S."/>
            <person name="Secka A."/>
            <person name="Antonio M."/>
            <person name="Oren A."/>
            <person name="Chaudhuri R.R."/>
            <person name="La Ragione R."/>
            <person name="Hildebrand F."/>
            <person name="Pallen M.J."/>
        </authorList>
    </citation>
    <scope>NUCLEOTIDE SEQUENCE</scope>
    <source>
        <strain evidence="4">CHK189-12415</strain>
    </source>
</reference>
<dbReference type="PANTHER" id="PTHR42919:SF8">
    <property type="entry name" value="N-ALPHA-ACETYLTRANSFERASE 50"/>
    <property type="match status" value="1"/>
</dbReference>
<proteinExistence type="predicted"/>
<reference evidence="4" key="1">
    <citation type="submission" date="2020-10" db="EMBL/GenBank/DDBJ databases">
        <authorList>
            <person name="Gilroy R."/>
        </authorList>
    </citation>
    <scope>NUCLEOTIDE SEQUENCE</scope>
    <source>
        <strain evidence="4">CHK189-12415</strain>
    </source>
</reference>
<dbReference type="PROSITE" id="PS51186">
    <property type="entry name" value="GNAT"/>
    <property type="match status" value="1"/>
</dbReference>
<dbReference type="GO" id="GO:0016747">
    <property type="term" value="F:acyltransferase activity, transferring groups other than amino-acyl groups"/>
    <property type="evidence" value="ECO:0007669"/>
    <property type="project" value="InterPro"/>
</dbReference>
<dbReference type="Proteomes" id="UP000824241">
    <property type="component" value="Unassembled WGS sequence"/>
</dbReference>
<evidence type="ECO:0000256" key="1">
    <source>
        <dbReference type="ARBA" id="ARBA00022679"/>
    </source>
</evidence>
<accession>A0A9D1DZ03</accession>
<dbReference type="CDD" id="cd04301">
    <property type="entry name" value="NAT_SF"/>
    <property type="match status" value="1"/>
</dbReference>
<organism evidence="4 5">
    <name type="scientific">Candidatus Faecivivens stercoravium</name>
    <dbReference type="NCBI Taxonomy" id="2840803"/>
    <lineage>
        <taxon>Bacteria</taxon>
        <taxon>Bacillati</taxon>
        <taxon>Bacillota</taxon>
        <taxon>Clostridia</taxon>
        <taxon>Eubacteriales</taxon>
        <taxon>Oscillospiraceae</taxon>
        <taxon>Oscillospiraceae incertae sedis</taxon>
        <taxon>Candidatus Faecivivens</taxon>
    </lineage>
</organism>
<protein>
    <submittedName>
        <fullName evidence="4">GNAT family N-acetyltransferase</fullName>
    </submittedName>
</protein>
<sequence>MQIVKLDPAAYAGKKFTVRYQTGGSYDIQVSASGFQIRYQPFESPVQKSFDDVFFSEWLEDPVAFGAFDGEKLLGFVEGTPERWNNRCRISNICVLDETRRRGGIGSLLMDTILAEAAGCGARMAVLETQTCNENAIAFYRKHGFSIIGLDLYAYSNSDPERHEVRIEMGKKLPLSDKE</sequence>
<dbReference type="AlphaFoldDB" id="A0A9D1DZ03"/>
<dbReference type="PANTHER" id="PTHR42919">
    <property type="entry name" value="N-ALPHA-ACETYLTRANSFERASE"/>
    <property type="match status" value="1"/>
</dbReference>
<dbReference type="InterPro" id="IPR051556">
    <property type="entry name" value="N-term/lysine_N-AcTrnsfr"/>
</dbReference>
<dbReference type="SUPFAM" id="SSF55729">
    <property type="entry name" value="Acyl-CoA N-acyltransferases (Nat)"/>
    <property type="match status" value="1"/>
</dbReference>
<name>A0A9D1DZ03_9FIRM</name>